<reference evidence="2 3" key="1">
    <citation type="submission" date="2015-09" db="EMBL/GenBank/DDBJ databases">
        <title>Host preference determinants of Valsa canker pathogens revealed by comparative genomics.</title>
        <authorList>
            <person name="Yin Z."/>
            <person name="Huang L."/>
        </authorList>
    </citation>
    <scope>NUCLEOTIDE SEQUENCE [LARGE SCALE GENOMIC DNA]</scope>
    <source>
        <strain evidence="2 3">SXYLt</strain>
    </source>
</reference>
<gene>
    <name evidence="2" type="ORF">VPNG_02455</name>
</gene>
<proteinExistence type="predicted"/>
<feature type="region of interest" description="Disordered" evidence="1">
    <location>
        <begin position="1"/>
        <end position="80"/>
    </location>
</feature>
<protein>
    <submittedName>
        <fullName evidence="2">Uncharacterized protein</fullName>
    </submittedName>
</protein>
<dbReference type="AlphaFoldDB" id="A0A423XHI7"/>
<feature type="region of interest" description="Disordered" evidence="1">
    <location>
        <begin position="105"/>
        <end position="298"/>
    </location>
</feature>
<dbReference type="STRING" id="1230097.A0A423XHI7"/>
<feature type="region of interest" description="Disordered" evidence="1">
    <location>
        <begin position="310"/>
        <end position="349"/>
    </location>
</feature>
<feature type="compositionally biased region" description="Basic and acidic residues" evidence="1">
    <location>
        <begin position="340"/>
        <end position="349"/>
    </location>
</feature>
<keyword evidence="3" id="KW-1185">Reference proteome</keyword>
<evidence type="ECO:0000313" key="3">
    <source>
        <dbReference type="Proteomes" id="UP000285146"/>
    </source>
</evidence>
<dbReference type="EMBL" id="LKEB01000007">
    <property type="protein sequence ID" value="ROW15823.1"/>
    <property type="molecule type" value="Genomic_DNA"/>
</dbReference>
<evidence type="ECO:0000256" key="1">
    <source>
        <dbReference type="SAM" id="MobiDB-lite"/>
    </source>
</evidence>
<dbReference type="OrthoDB" id="5296at2759"/>
<organism evidence="2 3">
    <name type="scientific">Cytospora leucostoma</name>
    <dbReference type="NCBI Taxonomy" id="1230097"/>
    <lineage>
        <taxon>Eukaryota</taxon>
        <taxon>Fungi</taxon>
        <taxon>Dikarya</taxon>
        <taxon>Ascomycota</taxon>
        <taxon>Pezizomycotina</taxon>
        <taxon>Sordariomycetes</taxon>
        <taxon>Sordariomycetidae</taxon>
        <taxon>Diaporthales</taxon>
        <taxon>Cytosporaceae</taxon>
        <taxon>Cytospora</taxon>
    </lineage>
</organism>
<accession>A0A423XHI7</accession>
<name>A0A423XHI7_9PEZI</name>
<sequence>MVEAADVENLLTTGTWSTHRAKSPRPSNPIRANQSFKLDPLDPTVPRSIPAFPRRGSGFPPPPSVEDEAESLAKEHAGSVVSVADEEPKFRGDLDQQPIILAVSENNSERRYVILTPSETGEDSASDGSQVGQEQDLPQRREYTANTKIQLDPEVNSNAPSGPQRRKSRAELPKIETHVPSPRPRRPSYVQRSSSATCVAQDSQDTRDYFSPHPESARPAGDAFLSPVIKHATKGRDRAYWNFNPGANGTSPRSSATDLKPSSGDRKGSDGYARSSYSASPQPDEEEWAANTTTGAEAITLEIEAEGTFSSKISSGAAEAEPSKINTQKPPLCTSGGRYGELKRRASGD</sequence>
<comment type="caution">
    <text evidence="2">The sequence shown here is derived from an EMBL/GenBank/DDBJ whole genome shotgun (WGS) entry which is preliminary data.</text>
</comment>
<feature type="compositionally biased region" description="Polar residues" evidence="1">
    <location>
        <begin position="245"/>
        <end position="257"/>
    </location>
</feature>
<dbReference type="Proteomes" id="UP000285146">
    <property type="component" value="Unassembled WGS sequence"/>
</dbReference>
<evidence type="ECO:0000313" key="2">
    <source>
        <dbReference type="EMBL" id="ROW15823.1"/>
    </source>
</evidence>
<feature type="compositionally biased region" description="Polar residues" evidence="1">
    <location>
        <begin position="144"/>
        <end position="161"/>
    </location>
</feature>
<dbReference type="InParanoid" id="A0A423XHI7"/>